<dbReference type="InterPro" id="IPR018062">
    <property type="entry name" value="HTH_AraC-typ_CS"/>
</dbReference>
<evidence type="ECO:0000256" key="1">
    <source>
        <dbReference type="ARBA" id="ARBA00023015"/>
    </source>
</evidence>
<reference evidence="5 6" key="1">
    <citation type="submission" date="2021-04" db="EMBL/GenBank/DDBJ databases">
        <title>Draft genome sequence of Paenibacillus cisolokensis, LC2-13A.</title>
        <authorList>
            <person name="Uke A."/>
            <person name="Chhe C."/>
            <person name="Baramee S."/>
            <person name="Kosugi A."/>
        </authorList>
    </citation>
    <scope>NUCLEOTIDE SEQUENCE [LARGE SCALE GENOMIC DNA]</scope>
    <source>
        <strain evidence="5 6">LC2-13A</strain>
    </source>
</reference>
<keyword evidence="6" id="KW-1185">Reference proteome</keyword>
<keyword evidence="2" id="KW-0238">DNA-binding</keyword>
<accession>A0ABQ4N8C3</accession>
<protein>
    <recommendedName>
        <fullName evidence="4">HTH araC/xylS-type domain-containing protein</fullName>
    </recommendedName>
</protein>
<evidence type="ECO:0000313" key="5">
    <source>
        <dbReference type="EMBL" id="GIQ64203.1"/>
    </source>
</evidence>
<keyword evidence="3" id="KW-0804">Transcription</keyword>
<evidence type="ECO:0000256" key="2">
    <source>
        <dbReference type="ARBA" id="ARBA00023125"/>
    </source>
</evidence>
<feature type="domain" description="HTH araC/xylS-type" evidence="4">
    <location>
        <begin position="8"/>
        <end position="106"/>
    </location>
</feature>
<dbReference type="InterPro" id="IPR018060">
    <property type="entry name" value="HTH_AraC"/>
</dbReference>
<dbReference type="PRINTS" id="PR00032">
    <property type="entry name" value="HTHARAC"/>
</dbReference>
<dbReference type="InterPro" id="IPR020449">
    <property type="entry name" value="Tscrpt_reg_AraC-type_HTH"/>
</dbReference>
<dbReference type="PANTHER" id="PTHR47504:SF5">
    <property type="entry name" value="RIGHT ORIGIN-BINDING PROTEIN"/>
    <property type="match status" value="1"/>
</dbReference>
<keyword evidence="1" id="KW-0805">Transcription regulation</keyword>
<proteinExistence type="predicted"/>
<dbReference type="Pfam" id="PF12833">
    <property type="entry name" value="HTH_18"/>
    <property type="match status" value="1"/>
</dbReference>
<dbReference type="InterPro" id="IPR050959">
    <property type="entry name" value="MarA-like"/>
</dbReference>
<evidence type="ECO:0000259" key="4">
    <source>
        <dbReference type="PROSITE" id="PS01124"/>
    </source>
</evidence>
<dbReference type="Proteomes" id="UP000680304">
    <property type="component" value="Unassembled WGS sequence"/>
</dbReference>
<sequence>MAWVESLQKAIDYMEAHLLEPITIEDIAKQAHVSAFHFQRLFIILTDVSVKEYVRRRRMTLAAQELASSDCKIIDLAYKYGYDTPEAFAKAFRKQHGVTPSEARKGLGKLQSYNRLTIQVNLKGAEPMNYQLVERKGFQIVGVKERFNCDGDLGLSLDIGHF</sequence>
<gene>
    <name evidence="5" type="ORF">PACILC2_27710</name>
</gene>
<evidence type="ECO:0000256" key="3">
    <source>
        <dbReference type="ARBA" id="ARBA00023163"/>
    </source>
</evidence>
<dbReference type="SMART" id="SM00342">
    <property type="entry name" value="HTH_ARAC"/>
    <property type="match status" value="1"/>
</dbReference>
<name>A0ABQ4N8C3_9BACL</name>
<organism evidence="5 6">
    <name type="scientific">Paenibacillus cisolokensis</name>
    <dbReference type="NCBI Taxonomy" id="1658519"/>
    <lineage>
        <taxon>Bacteria</taxon>
        <taxon>Bacillati</taxon>
        <taxon>Bacillota</taxon>
        <taxon>Bacilli</taxon>
        <taxon>Bacillales</taxon>
        <taxon>Paenibacillaceae</taxon>
        <taxon>Paenibacillus</taxon>
    </lineage>
</organism>
<dbReference type="EMBL" id="BOVJ01000083">
    <property type="protein sequence ID" value="GIQ64203.1"/>
    <property type="molecule type" value="Genomic_DNA"/>
</dbReference>
<dbReference type="Gene3D" id="1.10.10.60">
    <property type="entry name" value="Homeodomain-like"/>
    <property type="match status" value="2"/>
</dbReference>
<dbReference type="RefSeq" id="WP_307860576.1">
    <property type="nucleotide sequence ID" value="NZ_BOVJ01000083.1"/>
</dbReference>
<dbReference type="InterPro" id="IPR009057">
    <property type="entry name" value="Homeodomain-like_sf"/>
</dbReference>
<dbReference type="SUPFAM" id="SSF46689">
    <property type="entry name" value="Homeodomain-like"/>
    <property type="match status" value="2"/>
</dbReference>
<dbReference type="PROSITE" id="PS01124">
    <property type="entry name" value="HTH_ARAC_FAMILY_2"/>
    <property type="match status" value="1"/>
</dbReference>
<evidence type="ECO:0000313" key="6">
    <source>
        <dbReference type="Proteomes" id="UP000680304"/>
    </source>
</evidence>
<comment type="caution">
    <text evidence="5">The sequence shown here is derived from an EMBL/GenBank/DDBJ whole genome shotgun (WGS) entry which is preliminary data.</text>
</comment>
<dbReference type="PANTHER" id="PTHR47504">
    <property type="entry name" value="RIGHT ORIGIN-BINDING PROTEIN"/>
    <property type="match status" value="1"/>
</dbReference>
<dbReference type="PROSITE" id="PS00041">
    <property type="entry name" value="HTH_ARAC_FAMILY_1"/>
    <property type="match status" value="1"/>
</dbReference>